<reference evidence="1" key="2">
    <citation type="submission" date="2013-05" db="EMBL/GenBank/DDBJ databases">
        <authorList>
            <person name="Carter J.-M."/>
            <person name="Baker S.C."/>
            <person name="Pink R."/>
            <person name="Carter D.R.F."/>
            <person name="Collins A."/>
            <person name="Tomlin J."/>
            <person name="Gibbs M."/>
            <person name="Breuker C.J."/>
        </authorList>
    </citation>
    <scope>NUCLEOTIDE SEQUENCE</scope>
    <source>
        <tissue evidence="1">Ovary</tissue>
    </source>
</reference>
<accession>S4PU01</accession>
<reference evidence="1" key="1">
    <citation type="journal article" date="2013" name="BMC Genomics">
        <title>Unscrambling butterfly oogenesis.</title>
        <authorList>
            <person name="Carter J.M."/>
            <person name="Baker S.C."/>
            <person name="Pink R."/>
            <person name="Carter D.R."/>
            <person name="Collins A."/>
            <person name="Tomlin J."/>
            <person name="Gibbs M."/>
            <person name="Breuker C.J."/>
        </authorList>
    </citation>
    <scope>NUCLEOTIDE SEQUENCE</scope>
    <source>
        <tissue evidence="1">Ovary</tissue>
    </source>
</reference>
<organism evidence="1">
    <name type="scientific">Pararge aegeria</name>
    <name type="common">speckled wood butterfly</name>
    <dbReference type="NCBI Taxonomy" id="116150"/>
    <lineage>
        <taxon>Eukaryota</taxon>
        <taxon>Metazoa</taxon>
        <taxon>Ecdysozoa</taxon>
        <taxon>Arthropoda</taxon>
        <taxon>Hexapoda</taxon>
        <taxon>Insecta</taxon>
        <taxon>Pterygota</taxon>
        <taxon>Neoptera</taxon>
        <taxon>Endopterygota</taxon>
        <taxon>Lepidoptera</taxon>
        <taxon>Glossata</taxon>
        <taxon>Ditrysia</taxon>
        <taxon>Papilionoidea</taxon>
        <taxon>Nymphalidae</taxon>
        <taxon>Satyrinae</taxon>
        <taxon>Satyrini</taxon>
        <taxon>Parargina</taxon>
        <taxon>Pararge</taxon>
    </lineage>
</organism>
<proteinExistence type="predicted"/>
<dbReference type="AlphaFoldDB" id="S4PU01"/>
<name>S4PU01_9NEOP</name>
<dbReference type="EMBL" id="GAIX01011148">
    <property type="protein sequence ID" value="JAA81412.1"/>
    <property type="molecule type" value="Transcribed_RNA"/>
</dbReference>
<protein>
    <submittedName>
        <fullName evidence="1">Uncharacterized protein</fullName>
    </submittedName>
</protein>
<evidence type="ECO:0000313" key="1">
    <source>
        <dbReference type="EMBL" id="JAA81412.1"/>
    </source>
</evidence>
<sequence length="70" mass="8203">VTRAFMRHTQNHSIRFYSRWMHRNPAKVMLPFEHESKVGIKKEKVIELGPDALKKVKNEPITPIVKAHSL</sequence>
<feature type="non-terminal residue" evidence="1">
    <location>
        <position position="70"/>
    </location>
</feature>
<feature type="non-terminal residue" evidence="1">
    <location>
        <position position="1"/>
    </location>
</feature>